<keyword evidence="5" id="KW-0539">Nucleus</keyword>
<comment type="subcellular location">
    <subcellularLocation>
        <location evidence="1">Nucleus</location>
    </subcellularLocation>
</comment>
<dbReference type="GO" id="GO:0003714">
    <property type="term" value="F:transcription corepressor activity"/>
    <property type="evidence" value="ECO:0007669"/>
    <property type="project" value="TreeGrafter"/>
</dbReference>
<dbReference type="GO" id="GO:0006281">
    <property type="term" value="P:DNA repair"/>
    <property type="evidence" value="ECO:0007669"/>
    <property type="project" value="InterPro"/>
</dbReference>
<dbReference type="KEGG" id="gtt:GUITHDRAFT_139856"/>
<evidence type="ECO:0000256" key="2">
    <source>
        <dbReference type="ARBA" id="ARBA00022853"/>
    </source>
</evidence>
<evidence type="ECO:0000256" key="5">
    <source>
        <dbReference type="ARBA" id="ARBA00023242"/>
    </source>
</evidence>
<dbReference type="OrthoDB" id="19740at2759"/>
<sequence length="332" mass="38249">MDAVDILGAAPRSEFKPRTRPPAKDDGVKALKGLSREVYQLTGVSPVPHQVPSHPVPSFGKKRSAILKKVQWEFQSFTNSARTDGLELKHWQKKGVKWDEYPFAKFNKKVQLLLYSDEEYETLLHVDDWTRQQSDELMKLAERFHLNFILVQDRWEGDITIEILKDRFYFIQRKLTEARNIAVSEGEENVLITKPYNRHHEEQRKKLFEESLSRSANEEKLEQETLDKARKIENMMRKKKQSQKGKIVSDTFEQIVSPPPGGVLLRSNMILPKTQVNQKYSETLKGIGFDLPTASHRYTKNSVPASKGKGKRFNDSPAGSDGEVRLKKSRKG</sequence>
<keyword evidence="2" id="KW-0156">Chromatin regulator</keyword>
<dbReference type="STRING" id="905079.L1J705"/>
<gene>
    <name evidence="8" type="ORF">GUITHDRAFT_139856</name>
</gene>
<feature type="region of interest" description="Disordered" evidence="6">
    <location>
        <begin position="291"/>
        <end position="332"/>
    </location>
</feature>
<dbReference type="InterPro" id="IPR027109">
    <property type="entry name" value="Swc4/Dmap1"/>
</dbReference>
<protein>
    <recommendedName>
        <fullName evidence="7">dAMP1 SANT/Myb-like domain-containing protein</fullName>
    </recommendedName>
</protein>
<name>L1J705_GUITC</name>
<dbReference type="PaxDb" id="55529-EKX44313"/>
<dbReference type="InterPro" id="IPR032563">
    <property type="entry name" value="DAMP1_SANT-like"/>
</dbReference>
<accession>L1J705</accession>
<dbReference type="AlphaFoldDB" id="L1J705"/>
<keyword evidence="3" id="KW-0805">Transcription regulation</keyword>
<dbReference type="PANTHER" id="PTHR12855:SF10">
    <property type="entry name" value="DNA METHYLTRANSFERASE 1-ASSOCIATED PROTEIN 1"/>
    <property type="match status" value="1"/>
</dbReference>
<dbReference type="Proteomes" id="UP000011087">
    <property type="component" value="Unassembled WGS sequence"/>
</dbReference>
<evidence type="ECO:0000256" key="6">
    <source>
        <dbReference type="SAM" id="MobiDB-lite"/>
    </source>
</evidence>
<feature type="domain" description="DAMP1 SANT/Myb-like" evidence="7">
    <location>
        <begin position="101"/>
        <end position="175"/>
    </location>
</feature>
<evidence type="ECO:0000313" key="10">
    <source>
        <dbReference type="Proteomes" id="UP000011087"/>
    </source>
</evidence>
<organism evidence="8">
    <name type="scientific">Guillardia theta (strain CCMP2712)</name>
    <name type="common">Cryptophyte</name>
    <dbReference type="NCBI Taxonomy" id="905079"/>
    <lineage>
        <taxon>Eukaryota</taxon>
        <taxon>Cryptophyceae</taxon>
        <taxon>Pyrenomonadales</taxon>
        <taxon>Geminigeraceae</taxon>
        <taxon>Guillardia</taxon>
    </lineage>
</organism>
<keyword evidence="10" id="KW-1185">Reference proteome</keyword>
<evidence type="ECO:0000259" key="7">
    <source>
        <dbReference type="Pfam" id="PF16282"/>
    </source>
</evidence>
<reference evidence="9" key="3">
    <citation type="submission" date="2016-03" db="UniProtKB">
        <authorList>
            <consortium name="EnsemblProtists"/>
        </authorList>
    </citation>
    <scope>IDENTIFICATION</scope>
</reference>
<dbReference type="Pfam" id="PF16282">
    <property type="entry name" value="SANT_DAMP1_like"/>
    <property type="match status" value="1"/>
</dbReference>
<dbReference type="EMBL" id="JH993005">
    <property type="protein sequence ID" value="EKX44313.1"/>
    <property type="molecule type" value="Genomic_DNA"/>
</dbReference>
<reference evidence="8 10" key="1">
    <citation type="journal article" date="2012" name="Nature">
        <title>Algal genomes reveal evolutionary mosaicism and the fate of nucleomorphs.</title>
        <authorList>
            <consortium name="DOE Joint Genome Institute"/>
            <person name="Curtis B.A."/>
            <person name="Tanifuji G."/>
            <person name="Burki F."/>
            <person name="Gruber A."/>
            <person name="Irimia M."/>
            <person name="Maruyama S."/>
            <person name="Arias M.C."/>
            <person name="Ball S.G."/>
            <person name="Gile G.H."/>
            <person name="Hirakawa Y."/>
            <person name="Hopkins J.F."/>
            <person name="Kuo A."/>
            <person name="Rensing S.A."/>
            <person name="Schmutz J."/>
            <person name="Symeonidi A."/>
            <person name="Elias M."/>
            <person name="Eveleigh R.J."/>
            <person name="Herman E.K."/>
            <person name="Klute M.J."/>
            <person name="Nakayama T."/>
            <person name="Obornik M."/>
            <person name="Reyes-Prieto A."/>
            <person name="Armbrust E.V."/>
            <person name="Aves S.J."/>
            <person name="Beiko R.G."/>
            <person name="Coutinho P."/>
            <person name="Dacks J.B."/>
            <person name="Durnford D.G."/>
            <person name="Fast N.M."/>
            <person name="Green B.R."/>
            <person name="Grisdale C.J."/>
            <person name="Hempel F."/>
            <person name="Henrissat B."/>
            <person name="Hoppner M.P."/>
            <person name="Ishida K."/>
            <person name="Kim E."/>
            <person name="Koreny L."/>
            <person name="Kroth P.G."/>
            <person name="Liu Y."/>
            <person name="Malik S.B."/>
            <person name="Maier U.G."/>
            <person name="McRose D."/>
            <person name="Mock T."/>
            <person name="Neilson J.A."/>
            <person name="Onodera N.T."/>
            <person name="Poole A.M."/>
            <person name="Pritham E.J."/>
            <person name="Richards T.A."/>
            <person name="Rocap G."/>
            <person name="Roy S.W."/>
            <person name="Sarai C."/>
            <person name="Schaack S."/>
            <person name="Shirato S."/>
            <person name="Slamovits C.H."/>
            <person name="Spencer D.F."/>
            <person name="Suzuki S."/>
            <person name="Worden A.Z."/>
            <person name="Zauner S."/>
            <person name="Barry K."/>
            <person name="Bell C."/>
            <person name="Bharti A.K."/>
            <person name="Crow J.A."/>
            <person name="Grimwood J."/>
            <person name="Kramer R."/>
            <person name="Lindquist E."/>
            <person name="Lucas S."/>
            <person name="Salamov A."/>
            <person name="McFadden G.I."/>
            <person name="Lane C.E."/>
            <person name="Keeling P.J."/>
            <person name="Gray M.W."/>
            <person name="Grigoriev I.V."/>
            <person name="Archibald J.M."/>
        </authorList>
    </citation>
    <scope>NUCLEOTIDE SEQUENCE</scope>
    <source>
        <strain evidence="8 10">CCMP2712</strain>
    </source>
</reference>
<dbReference type="GO" id="GO:0035267">
    <property type="term" value="C:NuA4 histone acetyltransferase complex"/>
    <property type="evidence" value="ECO:0007669"/>
    <property type="project" value="InterPro"/>
</dbReference>
<dbReference type="Gene3D" id="1.10.10.60">
    <property type="entry name" value="Homeodomain-like"/>
    <property type="match status" value="1"/>
</dbReference>
<dbReference type="EnsemblProtists" id="EKX44313">
    <property type="protein sequence ID" value="EKX44313"/>
    <property type="gene ID" value="GUITHDRAFT_139856"/>
</dbReference>
<keyword evidence="4" id="KW-0804">Transcription</keyword>
<dbReference type="GeneID" id="17300987"/>
<evidence type="ECO:0000313" key="9">
    <source>
        <dbReference type="EnsemblProtists" id="EKX44313"/>
    </source>
</evidence>
<dbReference type="eggNOG" id="KOG2656">
    <property type="taxonomic scope" value="Eukaryota"/>
</dbReference>
<dbReference type="GO" id="GO:0006338">
    <property type="term" value="P:chromatin remodeling"/>
    <property type="evidence" value="ECO:0007669"/>
    <property type="project" value="InterPro"/>
</dbReference>
<dbReference type="GO" id="GO:0000812">
    <property type="term" value="C:Swr1 complex"/>
    <property type="evidence" value="ECO:0007669"/>
    <property type="project" value="TreeGrafter"/>
</dbReference>
<evidence type="ECO:0000256" key="1">
    <source>
        <dbReference type="ARBA" id="ARBA00004123"/>
    </source>
</evidence>
<evidence type="ECO:0000313" key="8">
    <source>
        <dbReference type="EMBL" id="EKX44313.1"/>
    </source>
</evidence>
<dbReference type="GO" id="GO:0000122">
    <property type="term" value="P:negative regulation of transcription by RNA polymerase II"/>
    <property type="evidence" value="ECO:0007669"/>
    <property type="project" value="TreeGrafter"/>
</dbReference>
<dbReference type="PANTHER" id="PTHR12855">
    <property type="entry name" value="DNA METHYLTRANSFERASE 1-ASSOCIATED PROTEIN 1 FAMILY MEMBER"/>
    <property type="match status" value="1"/>
</dbReference>
<reference evidence="10" key="2">
    <citation type="submission" date="2012-11" db="EMBL/GenBank/DDBJ databases">
        <authorList>
            <person name="Kuo A."/>
            <person name="Curtis B.A."/>
            <person name="Tanifuji G."/>
            <person name="Burki F."/>
            <person name="Gruber A."/>
            <person name="Irimia M."/>
            <person name="Maruyama S."/>
            <person name="Arias M.C."/>
            <person name="Ball S.G."/>
            <person name="Gile G.H."/>
            <person name="Hirakawa Y."/>
            <person name="Hopkins J.F."/>
            <person name="Rensing S.A."/>
            <person name="Schmutz J."/>
            <person name="Symeonidi A."/>
            <person name="Elias M."/>
            <person name="Eveleigh R.J."/>
            <person name="Herman E.K."/>
            <person name="Klute M.J."/>
            <person name="Nakayama T."/>
            <person name="Obornik M."/>
            <person name="Reyes-Prieto A."/>
            <person name="Armbrust E.V."/>
            <person name="Aves S.J."/>
            <person name="Beiko R.G."/>
            <person name="Coutinho P."/>
            <person name="Dacks J.B."/>
            <person name="Durnford D.G."/>
            <person name="Fast N.M."/>
            <person name="Green B.R."/>
            <person name="Grisdale C."/>
            <person name="Hempe F."/>
            <person name="Henrissat B."/>
            <person name="Hoppner M.P."/>
            <person name="Ishida K.-I."/>
            <person name="Kim E."/>
            <person name="Koreny L."/>
            <person name="Kroth P.G."/>
            <person name="Liu Y."/>
            <person name="Malik S.-B."/>
            <person name="Maier U.G."/>
            <person name="McRose D."/>
            <person name="Mock T."/>
            <person name="Neilson J.A."/>
            <person name="Onodera N.T."/>
            <person name="Poole A.M."/>
            <person name="Pritham E.J."/>
            <person name="Richards T.A."/>
            <person name="Rocap G."/>
            <person name="Roy S.W."/>
            <person name="Sarai C."/>
            <person name="Schaack S."/>
            <person name="Shirato S."/>
            <person name="Slamovits C.H."/>
            <person name="Spencer D.F."/>
            <person name="Suzuki S."/>
            <person name="Worden A.Z."/>
            <person name="Zauner S."/>
            <person name="Barry K."/>
            <person name="Bell C."/>
            <person name="Bharti A.K."/>
            <person name="Crow J.A."/>
            <person name="Grimwood J."/>
            <person name="Kramer R."/>
            <person name="Lindquist E."/>
            <person name="Lucas S."/>
            <person name="Salamov A."/>
            <person name="McFadden G.I."/>
            <person name="Lane C.E."/>
            <person name="Keeling P.J."/>
            <person name="Gray M.W."/>
            <person name="Grigoriev I.V."/>
            <person name="Archibald J.M."/>
        </authorList>
    </citation>
    <scope>NUCLEOTIDE SEQUENCE</scope>
    <source>
        <strain evidence="10">CCMP2712</strain>
    </source>
</reference>
<dbReference type="RefSeq" id="XP_005831293.1">
    <property type="nucleotide sequence ID" value="XM_005831236.1"/>
</dbReference>
<evidence type="ECO:0000256" key="3">
    <source>
        <dbReference type="ARBA" id="ARBA00023015"/>
    </source>
</evidence>
<evidence type="ECO:0000256" key="4">
    <source>
        <dbReference type="ARBA" id="ARBA00023163"/>
    </source>
</evidence>
<dbReference type="HOGENOM" id="CLU_837964_0_0_1"/>
<proteinExistence type="predicted"/>